<proteinExistence type="predicted"/>
<evidence type="ECO:0000313" key="1">
    <source>
        <dbReference type="Proteomes" id="UP000887580"/>
    </source>
</evidence>
<accession>A0AC35ETA2</accession>
<name>A0AC35ETA2_9BILA</name>
<organism evidence="1 2">
    <name type="scientific">Panagrolaimus sp. PS1159</name>
    <dbReference type="NCBI Taxonomy" id="55785"/>
    <lineage>
        <taxon>Eukaryota</taxon>
        <taxon>Metazoa</taxon>
        <taxon>Ecdysozoa</taxon>
        <taxon>Nematoda</taxon>
        <taxon>Chromadorea</taxon>
        <taxon>Rhabditida</taxon>
        <taxon>Tylenchina</taxon>
        <taxon>Panagrolaimomorpha</taxon>
        <taxon>Panagrolaimoidea</taxon>
        <taxon>Panagrolaimidae</taxon>
        <taxon>Panagrolaimus</taxon>
    </lineage>
</organism>
<dbReference type="WBParaSite" id="PS1159_v2.g10571.t1">
    <property type="protein sequence ID" value="PS1159_v2.g10571.t1"/>
    <property type="gene ID" value="PS1159_v2.g10571"/>
</dbReference>
<evidence type="ECO:0000313" key="2">
    <source>
        <dbReference type="WBParaSite" id="PS1159_v2.g10571.t1"/>
    </source>
</evidence>
<protein>
    <submittedName>
        <fullName evidence="2">BTB domain-containing protein</fullName>
    </submittedName>
</protein>
<sequence length="157" mass="18076">MVEGQTIQIHKLVVSVESTVFKRMFEGNFKEAKENRVTINDGKYEIIQAAIDYCYSQNISAILEDQSKCIDLLYFANQYDFLTLKPKLENLLGQKICKENLSLLVSTADKTSSLQLRQSCIYFFSALFIRNDTFPPEEVAEFDIQFLQDIVTQALNH</sequence>
<dbReference type="Proteomes" id="UP000887580">
    <property type="component" value="Unplaced"/>
</dbReference>
<reference evidence="2" key="1">
    <citation type="submission" date="2022-11" db="UniProtKB">
        <authorList>
            <consortium name="WormBaseParasite"/>
        </authorList>
    </citation>
    <scope>IDENTIFICATION</scope>
</reference>